<dbReference type="AlphaFoldDB" id="A0A660DZQ9"/>
<proteinExistence type="predicted"/>
<sequence length="594" mass="67789">MKKELRQTGLRPKRTVWLNSDHFIYMAKVIWLLILFAVTSVVLVLPFVLNGKLYMGSDMQFHLSRIFELKSAISNGNGFPFVSTRTFNSVGVPLNLLYSPLLLYPFAILSLLISNQVDAIYVGIMLMFFLSLVINYGVAKRYFENNKVKATIFTYVYTFSSINFGIWFSGFTMGQACAAIFYPLTIYGMYSIFWGRYHDWCMLAIGMSILLYSHLISVVLMVTLLFALFIIAILTSKHFFFRIRYFVFSVLLALCLSSFFLVGFISTELSSKLSVTKIVQLEDGTAGVGKLIWNSLSNSYTPLGIGFIFLISIILGIVNRKKLSRRLNFVLAISIVCVVLTTKLFPWNLMQNTFFNVIQFPYRILAVGSVFMGVLFTELFSVLVLKKLSFVRGRLSIVGILLLVCVLFLANFKTFTMDRSSQSELNYSPYSWHIAPPMFYVTANSYNNLFGYNAGVGSTDYWPQKSMKHVYDIKTHVVYINNKANYAQEQVLKDNGWQYIVNSQKEQSKIDLPILNYHSYKVILNGKSVAYSESKRGTIQVHGLKGTNNISVQYEISNGLIISIYVTVLSWLILILTWFWRVITKRDGVLNENS</sequence>
<feature type="transmembrane region" description="Helical" evidence="1">
    <location>
        <begin position="176"/>
        <end position="197"/>
    </location>
</feature>
<keyword evidence="1" id="KW-1133">Transmembrane helix</keyword>
<feature type="transmembrane region" description="Helical" evidence="1">
    <location>
        <begin position="96"/>
        <end position="113"/>
    </location>
</feature>
<accession>A0A660DZQ9</accession>
<gene>
    <name evidence="2" type="ORF">MUDAN_MDHGFNIF_03467</name>
</gene>
<feature type="transmembrane region" description="Helical" evidence="1">
    <location>
        <begin position="395"/>
        <end position="412"/>
    </location>
</feature>
<feature type="transmembrane region" description="Helical" evidence="1">
    <location>
        <begin position="120"/>
        <end position="138"/>
    </location>
</feature>
<keyword evidence="1" id="KW-0472">Membrane</keyword>
<reference evidence="2 3" key="1">
    <citation type="submission" date="2018-11" db="EMBL/GenBank/DDBJ databases">
        <authorList>
            <person name="Wuyts S."/>
        </authorList>
    </citation>
    <scope>NUCLEOTIDE SEQUENCE [LARGE SCALE GENOMIC DNA]</scope>
    <source>
        <strain evidence="2">Lactobacillus mudanjiangensis AMBF249</strain>
    </source>
</reference>
<dbReference type="RefSeq" id="WP_130852079.1">
    <property type="nucleotide sequence ID" value="NZ_UYIG01000134.1"/>
</dbReference>
<dbReference type="OrthoDB" id="9784157at2"/>
<feature type="transmembrane region" description="Helical" evidence="1">
    <location>
        <begin position="330"/>
        <end position="350"/>
    </location>
</feature>
<keyword evidence="3" id="KW-1185">Reference proteome</keyword>
<feature type="transmembrane region" description="Helical" evidence="1">
    <location>
        <begin position="245"/>
        <end position="265"/>
    </location>
</feature>
<evidence type="ECO:0000313" key="2">
    <source>
        <dbReference type="EMBL" id="VDG29331.1"/>
    </source>
</evidence>
<keyword evidence="1" id="KW-0812">Transmembrane</keyword>
<evidence type="ECO:0000313" key="3">
    <source>
        <dbReference type="Proteomes" id="UP000289996"/>
    </source>
</evidence>
<feature type="transmembrane region" description="Helical" evidence="1">
    <location>
        <begin position="29"/>
        <end position="49"/>
    </location>
</feature>
<dbReference type="Proteomes" id="UP000289996">
    <property type="component" value="Unassembled WGS sequence"/>
</dbReference>
<dbReference type="EMBL" id="UYIG01000134">
    <property type="protein sequence ID" value="VDG29331.1"/>
    <property type="molecule type" value="Genomic_DNA"/>
</dbReference>
<feature type="transmembrane region" description="Helical" evidence="1">
    <location>
        <begin position="300"/>
        <end position="318"/>
    </location>
</feature>
<evidence type="ECO:0000256" key="1">
    <source>
        <dbReference type="SAM" id="Phobius"/>
    </source>
</evidence>
<protein>
    <submittedName>
        <fullName evidence="2">Membrane protein [Lactobacillus oligofermentans DSM = LMG 22743]</fullName>
    </submittedName>
</protein>
<feature type="transmembrane region" description="Helical" evidence="1">
    <location>
        <begin position="362"/>
        <end position="383"/>
    </location>
</feature>
<organism evidence="2 3">
    <name type="scientific">Lactiplantibacillus mudanjiangensis</name>
    <dbReference type="NCBI Taxonomy" id="1296538"/>
    <lineage>
        <taxon>Bacteria</taxon>
        <taxon>Bacillati</taxon>
        <taxon>Bacillota</taxon>
        <taxon>Bacilli</taxon>
        <taxon>Lactobacillales</taxon>
        <taxon>Lactobacillaceae</taxon>
        <taxon>Lactiplantibacillus</taxon>
    </lineage>
</organism>
<feature type="transmembrane region" description="Helical" evidence="1">
    <location>
        <begin position="560"/>
        <end position="580"/>
    </location>
</feature>
<name>A0A660DZQ9_9LACO</name>
<feature type="transmembrane region" description="Helical" evidence="1">
    <location>
        <begin position="150"/>
        <end position="169"/>
    </location>
</feature>
<feature type="transmembrane region" description="Helical" evidence="1">
    <location>
        <begin position="209"/>
        <end position="233"/>
    </location>
</feature>